<dbReference type="Gene3D" id="3.40.1090.10">
    <property type="entry name" value="Cytosolic phospholipase A2 catalytic domain"/>
    <property type="match status" value="1"/>
</dbReference>
<evidence type="ECO:0000256" key="10">
    <source>
        <dbReference type="SAM" id="Phobius"/>
    </source>
</evidence>
<evidence type="ECO:0000259" key="11">
    <source>
        <dbReference type="PROSITE" id="PS51210"/>
    </source>
</evidence>
<comment type="similarity">
    <text evidence="1 9">Belongs to the lysophospholipase family.</text>
</comment>
<keyword evidence="13" id="KW-1185">Reference proteome</keyword>
<feature type="transmembrane region" description="Helical" evidence="10">
    <location>
        <begin position="659"/>
        <end position="680"/>
    </location>
</feature>
<dbReference type="EC" id="3.1.1.5" evidence="2 9"/>
<keyword evidence="3 9" id="KW-0732">Signal</keyword>
<evidence type="ECO:0000256" key="3">
    <source>
        <dbReference type="ARBA" id="ARBA00022729"/>
    </source>
</evidence>
<dbReference type="PANTHER" id="PTHR10728:SF33">
    <property type="entry name" value="LYSOPHOSPHOLIPASE 1-RELATED"/>
    <property type="match status" value="1"/>
</dbReference>
<keyword evidence="10" id="KW-0472">Membrane</keyword>
<keyword evidence="10" id="KW-1133">Transmembrane helix</keyword>
<evidence type="ECO:0000256" key="8">
    <source>
        <dbReference type="PROSITE-ProRule" id="PRU00555"/>
    </source>
</evidence>
<evidence type="ECO:0000256" key="6">
    <source>
        <dbReference type="ARBA" id="ARBA00023098"/>
    </source>
</evidence>
<dbReference type="InterPro" id="IPR016035">
    <property type="entry name" value="Acyl_Trfase/lysoPLipase"/>
</dbReference>
<accession>A0ABR2ZDI4</accession>
<feature type="chain" id="PRO_5044972571" description="Lysophospholipase" evidence="9">
    <location>
        <begin position="18"/>
        <end position="730"/>
    </location>
</feature>
<keyword evidence="6 8" id="KW-0443">Lipid metabolism</keyword>
<name>A0ABR2ZDI4_9AGAR</name>
<comment type="catalytic activity">
    <reaction evidence="9">
        <text>a 1-acyl-sn-glycero-3-phosphocholine + H2O = sn-glycerol 3-phosphocholine + a fatty acid + H(+)</text>
        <dbReference type="Rhea" id="RHEA:15177"/>
        <dbReference type="ChEBI" id="CHEBI:15377"/>
        <dbReference type="ChEBI" id="CHEBI:15378"/>
        <dbReference type="ChEBI" id="CHEBI:16870"/>
        <dbReference type="ChEBI" id="CHEBI:28868"/>
        <dbReference type="ChEBI" id="CHEBI:58168"/>
        <dbReference type="EC" id="3.1.1.5"/>
    </reaction>
</comment>
<evidence type="ECO:0000256" key="2">
    <source>
        <dbReference type="ARBA" id="ARBA00013274"/>
    </source>
</evidence>
<protein>
    <recommendedName>
        <fullName evidence="2 9">Lysophospholipase</fullName>
        <ecNumber evidence="2 9">3.1.1.5</ecNumber>
    </recommendedName>
</protein>
<dbReference type="EMBL" id="JBBXMP010000237">
    <property type="protein sequence ID" value="KAL0059287.1"/>
    <property type="molecule type" value="Genomic_DNA"/>
</dbReference>
<reference evidence="12 13" key="1">
    <citation type="submission" date="2024-05" db="EMBL/GenBank/DDBJ databases">
        <title>A draft genome resource for the thread blight pathogen Marasmius tenuissimus strain MS-2.</title>
        <authorList>
            <person name="Yulfo-Soto G.E."/>
            <person name="Baruah I.K."/>
            <person name="Amoako-Attah I."/>
            <person name="Bukari Y."/>
            <person name="Meinhardt L.W."/>
            <person name="Bailey B.A."/>
            <person name="Cohen S.P."/>
        </authorList>
    </citation>
    <scope>NUCLEOTIDE SEQUENCE [LARGE SCALE GENOMIC DNA]</scope>
    <source>
        <strain evidence="12 13">MS-2</strain>
    </source>
</reference>
<keyword evidence="5 8" id="KW-0442">Lipid degradation</keyword>
<dbReference type="Pfam" id="PF01735">
    <property type="entry name" value="PLA2_B"/>
    <property type="match status" value="1"/>
</dbReference>
<evidence type="ECO:0000256" key="9">
    <source>
        <dbReference type="RuleBase" id="RU362103"/>
    </source>
</evidence>
<evidence type="ECO:0000256" key="1">
    <source>
        <dbReference type="ARBA" id="ARBA00008780"/>
    </source>
</evidence>
<dbReference type="Proteomes" id="UP001437256">
    <property type="component" value="Unassembled WGS sequence"/>
</dbReference>
<comment type="caution">
    <text evidence="12">The sequence shown here is derived from an EMBL/GenBank/DDBJ whole genome shotgun (WGS) entry which is preliminary data.</text>
</comment>
<sequence>MVPLIFLFLPSVPFVAAQNAVTDYAPLVNQPCPDLANTEFVRMWSPQNQTLNAKEEQYVSTRQNTTIPAAWKDWLGDGSQIGYNFSSFAQTLPKVGIAVPGGGLRAAQVAAGILSGLDERDESAKAAGTGGLLQVSSYITGLSGGSWVTGSLMFNNFPTLRDLVFGNGKELNGWQLNIPFVTPDGTNLFSDMNQYFFGSILWSVMAKAKTNIDTSLTDVWARMISYHFLNQTTPQNFFTNDSAHGAGQLWSNLPAIPAFQEHRVPFPMIVSDSRPFKSNSTSVLTLDPVVYEITPYELASYDPNLSAGANLTYAGTHMTNGKPESGSSCVTGFDQIGFVMGSSASLFNQILDFAHNTLKGWSDSDGAGLLYVLSRQLSAVRTRADDVANWPSPFHKLRPETFLDTESTWLELLDGASNLENVPYGPLFVRKRALDVIVTIESSADDPQNWPKYVPSSVSILQHTNQACNSGSAQIITSKRLDTLLKPSHQAFPPIPQDAQTWIDTGLRSRPAFFGCDPTQNPPEYPLMIYLPNAPPFNGDVPVANTATFRLTYTLKHSKLMFDQVHNNAISGFVPNTNDADPNFGKCVQCAAIDRARLKVQPNIARSDFCSKCFKQYCYDKQNPPKLSEVPNRKLGFVDPDPQGVDRLSGFLGKNKFKFIGGLIGLAAFIGLAIGGLIWWKKRREKNQQGVYKRVSGLHDDEPPATKSYTDYVRPESYEMPVHQGSHIRT</sequence>
<dbReference type="SUPFAM" id="SSF52151">
    <property type="entry name" value="FabD/lysophospholipase-like"/>
    <property type="match status" value="1"/>
</dbReference>
<keyword evidence="7" id="KW-0325">Glycoprotein</keyword>
<organism evidence="12 13">
    <name type="scientific">Marasmius tenuissimus</name>
    <dbReference type="NCBI Taxonomy" id="585030"/>
    <lineage>
        <taxon>Eukaryota</taxon>
        <taxon>Fungi</taxon>
        <taxon>Dikarya</taxon>
        <taxon>Basidiomycota</taxon>
        <taxon>Agaricomycotina</taxon>
        <taxon>Agaricomycetes</taxon>
        <taxon>Agaricomycetidae</taxon>
        <taxon>Agaricales</taxon>
        <taxon>Marasmiineae</taxon>
        <taxon>Marasmiaceae</taxon>
        <taxon>Marasmius</taxon>
    </lineage>
</organism>
<keyword evidence="4 8" id="KW-0378">Hydrolase</keyword>
<feature type="domain" description="PLA2c" evidence="11">
    <location>
        <begin position="31"/>
        <end position="624"/>
    </location>
</feature>
<feature type="signal peptide" evidence="9">
    <location>
        <begin position="1"/>
        <end position="17"/>
    </location>
</feature>
<keyword evidence="10" id="KW-0812">Transmembrane</keyword>
<dbReference type="PANTHER" id="PTHR10728">
    <property type="entry name" value="CYTOSOLIC PHOSPHOLIPASE A2"/>
    <property type="match status" value="1"/>
</dbReference>
<gene>
    <name evidence="12" type="ORF">AAF712_013975</name>
</gene>
<proteinExistence type="inferred from homology"/>
<evidence type="ECO:0000313" key="12">
    <source>
        <dbReference type="EMBL" id="KAL0059287.1"/>
    </source>
</evidence>
<evidence type="ECO:0000313" key="13">
    <source>
        <dbReference type="Proteomes" id="UP001437256"/>
    </source>
</evidence>
<evidence type="ECO:0000256" key="4">
    <source>
        <dbReference type="ARBA" id="ARBA00022801"/>
    </source>
</evidence>
<evidence type="ECO:0000256" key="7">
    <source>
        <dbReference type="ARBA" id="ARBA00023180"/>
    </source>
</evidence>
<dbReference type="SMART" id="SM00022">
    <property type="entry name" value="PLAc"/>
    <property type="match status" value="1"/>
</dbReference>
<evidence type="ECO:0000256" key="5">
    <source>
        <dbReference type="ARBA" id="ARBA00022963"/>
    </source>
</evidence>
<dbReference type="PROSITE" id="PS51210">
    <property type="entry name" value="PLA2C"/>
    <property type="match status" value="1"/>
</dbReference>
<dbReference type="InterPro" id="IPR002642">
    <property type="entry name" value="LysoPLipase_cat_dom"/>
</dbReference>